<feature type="coiled-coil region" evidence="1">
    <location>
        <begin position="109"/>
        <end position="136"/>
    </location>
</feature>
<evidence type="ECO:0000313" key="2">
    <source>
        <dbReference type="EMBL" id="UTX42571.1"/>
    </source>
</evidence>
<keyword evidence="1" id="KW-0175">Coiled coil</keyword>
<gene>
    <name evidence="2" type="ORF">GPU96_02g02810</name>
</gene>
<sequence>METSQLLKKVLKKDTLSTEDIVFLLGKVDVAIRCSDCKVLFYKSVERALVHHYEEAYGVCIPSRVYNINEIHGLILFLHIKKYGYPEVDVDLERFFENLFFSGIGEMEVKQLKEENERLTKENEELRERINEMNNAWIDRGFEEGEFRSVDEDVLSRMERDLAALREQVDFEHPLILEAWYRLGEEYIKGRH</sequence>
<evidence type="ECO:0000313" key="3">
    <source>
        <dbReference type="Proteomes" id="UP001059546"/>
    </source>
</evidence>
<dbReference type="AlphaFoldDB" id="A0A9Q9C1W7"/>
<organism evidence="2 3">
    <name type="scientific">Encephalitozoon hellem</name>
    <name type="common">Microsporidian parasite</name>
    <dbReference type="NCBI Taxonomy" id="27973"/>
    <lineage>
        <taxon>Eukaryota</taxon>
        <taxon>Fungi</taxon>
        <taxon>Fungi incertae sedis</taxon>
        <taxon>Microsporidia</taxon>
        <taxon>Unikaryonidae</taxon>
        <taxon>Encephalitozoon</taxon>
    </lineage>
</organism>
<proteinExistence type="predicted"/>
<protein>
    <submittedName>
        <fullName evidence="2">Karyopherin subunit alpha-5</fullName>
    </submittedName>
</protein>
<accession>A0A9Q9C1W7</accession>
<name>A0A9Q9C1W7_ENCHE</name>
<dbReference type="Proteomes" id="UP001059546">
    <property type="component" value="Chromosome II"/>
</dbReference>
<dbReference type="EMBL" id="CP075148">
    <property type="protein sequence ID" value="UTX42571.1"/>
    <property type="molecule type" value="Genomic_DNA"/>
</dbReference>
<reference evidence="2" key="1">
    <citation type="submission" date="2021-05" db="EMBL/GenBank/DDBJ databases">
        <title>Encephalitozoon hellem ATCC 50604 Complete Genome.</title>
        <authorList>
            <person name="Mascarenhas dos Santos A.C."/>
            <person name="Julian A.T."/>
            <person name="Pombert J.-F."/>
        </authorList>
    </citation>
    <scope>NUCLEOTIDE SEQUENCE</scope>
    <source>
        <strain evidence="2">ATCC 50604</strain>
    </source>
</reference>
<evidence type="ECO:0000256" key="1">
    <source>
        <dbReference type="SAM" id="Coils"/>
    </source>
</evidence>